<protein>
    <submittedName>
        <fullName evidence="2">Uncharacterized protein</fullName>
    </submittedName>
</protein>
<dbReference type="Proteomes" id="UP000191691">
    <property type="component" value="Unassembled WGS sequence"/>
</dbReference>
<dbReference type="AlphaFoldDB" id="A0A1V6V4N7"/>
<keyword evidence="3" id="KW-1185">Reference proteome</keyword>
<feature type="compositionally biased region" description="Gly residues" evidence="1">
    <location>
        <begin position="37"/>
        <end position="46"/>
    </location>
</feature>
<evidence type="ECO:0000313" key="3">
    <source>
        <dbReference type="Proteomes" id="UP000191691"/>
    </source>
</evidence>
<name>A0A1V6V4N7_PENNA</name>
<gene>
    <name evidence="2" type="ORF">PENNAL_c0626G01420</name>
</gene>
<dbReference type="EMBL" id="MOOB01000626">
    <property type="protein sequence ID" value="OQE45621.1"/>
    <property type="molecule type" value="Genomic_DNA"/>
</dbReference>
<organism evidence="2 3">
    <name type="scientific">Penicillium nalgiovense</name>
    <dbReference type="NCBI Taxonomy" id="60175"/>
    <lineage>
        <taxon>Eukaryota</taxon>
        <taxon>Fungi</taxon>
        <taxon>Dikarya</taxon>
        <taxon>Ascomycota</taxon>
        <taxon>Pezizomycotina</taxon>
        <taxon>Eurotiomycetes</taxon>
        <taxon>Eurotiomycetidae</taxon>
        <taxon>Eurotiales</taxon>
        <taxon>Aspergillaceae</taxon>
        <taxon>Penicillium</taxon>
    </lineage>
</organism>
<evidence type="ECO:0000256" key="1">
    <source>
        <dbReference type="SAM" id="MobiDB-lite"/>
    </source>
</evidence>
<feature type="non-terminal residue" evidence="2">
    <location>
        <position position="62"/>
    </location>
</feature>
<comment type="caution">
    <text evidence="2">The sequence shown here is derived from an EMBL/GenBank/DDBJ whole genome shotgun (WGS) entry which is preliminary data.</text>
</comment>
<reference evidence="3" key="1">
    <citation type="journal article" date="2017" name="Nat. Microbiol.">
        <title>Global analysis of biosynthetic gene clusters reveals vast potential of secondary metabolite production in Penicillium species.</title>
        <authorList>
            <person name="Nielsen J.C."/>
            <person name="Grijseels S."/>
            <person name="Prigent S."/>
            <person name="Ji B."/>
            <person name="Dainat J."/>
            <person name="Nielsen K.F."/>
            <person name="Frisvad J.C."/>
            <person name="Workman M."/>
            <person name="Nielsen J."/>
        </authorList>
    </citation>
    <scope>NUCLEOTIDE SEQUENCE [LARGE SCALE GENOMIC DNA]</scope>
    <source>
        <strain evidence="3">IBT 13039</strain>
    </source>
</reference>
<feature type="region of interest" description="Disordered" evidence="1">
    <location>
        <begin position="21"/>
        <end position="62"/>
    </location>
</feature>
<feature type="non-terminal residue" evidence="2">
    <location>
        <position position="1"/>
    </location>
</feature>
<accession>A0A1V6V4N7</accession>
<proteinExistence type="predicted"/>
<evidence type="ECO:0000313" key="2">
    <source>
        <dbReference type="EMBL" id="OQE45621.1"/>
    </source>
</evidence>
<sequence length="62" mass="6056">IEYPRSDVKSVSCWLGLTTGGVSSSRPDGVLSRSFSGGNGDAGGVGSPLAELGIDGKTADGG</sequence>